<proteinExistence type="predicted"/>
<dbReference type="STRING" id="1499967.U27_01208"/>
<evidence type="ECO:0000313" key="2">
    <source>
        <dbReference type="Proteomes" id="UP000030661"/>
    </source>
</evidence>
<gene>
    <name evidence="1" type="ORF">U27_01208</name>
</gene>
<sequence>MFSYFTDDEIHDSANLKLFDKNDLYYQLTQSQCFLCRKFRCGAKISMLAHRRQKLSCVVHDCSSHRIYRTELEFYTHVSSIESSSSTLSIPTSQTYSSCQFMCIPCYDKGRKNHSDTWIYQENSENAERCLCPICRCHFLLFLIFFFTRWFPNAKKVHRIPINYQEYRGEQECQSSALTAKAELSHSSPANF</sequence>
<evidence type="ECO:0000313" key="1">
    <source>
        <dbReference type="EMBL" id="GAK61308.1"/>
    </source>
</evidence>
<dbReference type="AlphaFoldDB" id="A0A081C9Q3"/>
<dbReference type="Proteomes" id="UP000030661">
    <property type="component" value="Unassembled WGS sequence"/>
</dbReference>
<keyword evidence="2" id="KW-1185">Reference proteome</keyword>
<protein>
    <submittedName>
        <fullName evidence="1">Uncharacterized protein</fullName>
    </submittedName>
</protein>
<reference evidence="1" key="1">
    <citation type="journal article" date="2015" name="PeerJ">
        <title>First genomic representation of candidate bacterial phylum KSB3 points to enhanced environmental sensing as a trigger of wastewater bulking.</title>
        <authorList>
            <person name="Sekiguchi Y."/>
            <person name="Ohashi A."/>
            <person name="Parks D.H."/>
            <person name="Yamauchi T."/>
            <person name="Tyson G.W."/>
            <person name="Hugenholtz P."/>
        </authorList>
    </citation>
    <scope>NUCLEOTIDE SEQUENCE [LARGE SCALE GENOMIC DNA]</scope>
</reference>
<accession>A0A081C9Q3</accession>
<dbReference type="HOGENOM" id="CLU_1412729_0_0_0"/>
<dbReference type="EMBL" id="DF820478">
    <property type="protein sequence ID" value="GAK61308.1"/>
    <property type="molecule type" value="Genomic_DNA"/>
</dbReference>
<organism evidence="1">
    <name type="scientific">Vecturithrix granuli</name>
    <dbReference type="NCBI Taxonomy" id="1499967"/>
    <lineage>
        <taxon>Bacteria</taxon>
        <taxon>Candidatus Moduliflexota</taxon>
        <taxon>Candidatus Vecturitrichia</taxon>
        <taxon>Candidatus Vecturitrichales</taxon>
        <taxon>Candidatus Vecturitrichaceae</taxon>
        <taxon>Candidatus Vecturithrix</taxon>
    </lineage>
</organism>
<name>A0A081C9Q3_VECG1</name>